<sequence length="357" mass="42268">MECIENHKEYKNIDEQIRYLYDSKKIVVDKEDEHWFVDVNYITLINPYKEIFATGKDENGNHVYGEYTNFKEFLKIMEIELKFTDVLYKSIRDFERKFKNVIFSILCKNYVEEKKDIYCTNYALEIETFLNVFNSNEEKVDDKYFPLFCSNMYNTLKKTGYVENDYGFLAKIDLIKKMYSIGTGKEIDGYKTDVSNRLVTHFTSKNIIAPLWVVPNALTLGEISILFSMLDESLQNEIYTIMENKSLKLQSGEYEYKKLSKFSGRLEYIRAMRNTINHYEPILPLFVNTINNQAKAIKNSKVYSALNELNKNWTYEQVKTQNFETSLDINTNLTTYNIPKIRLLEMMESYSNCFKSK</sequence>
<dbReference type="Pfam" id="PF07751">
    <property type="entry name" value="Abi_2"/>
    <property type="match status" value="1"/>
</dbReference>
<proteinExistence type="predicted"/>
<comment type="caution">
    <text evidence="1">The sequence shown here is derived from an EMBL/GenBank/DDBJ whole genome shotgun (WGS) entry which is preliminary data.</text>
</comment>
<name>A0ABR7KID7_9FIRM</name>
<dbReference type="RefSeq" id="WP_186999147.1">
    <property type="nucleotide sequence ID" value="NZ_JACRWH010000026.1"/>
</dbReference>
<organism evidence="1 2">
    <name type="scientific">Holdemanella hominis</name>
    <dbReference type="NCBI Taxonomy" id="2764327"/>
    <lineage>
        <taxon>Bacteria</taxon>
        <taxon>Bacillati</taxon>
        <taxon>Bacillota</taxon>
        <taxon>Erysipelotrichia</taxon>
        <taxon>Erysipelotrichales</taxon>
        <taxon>Erysipelotrichaceae</taxon>
        <taxon>Holdemanella</taxon>
    </lineage>
</organism>
<protein>
    <submittedName>
        <fullName evidence="1">Abi family protein</fullName>
    </submittedName>
</protein>
<dbReference type="Proteomes" id="UP000649075">
    <property type="component" value="Unassembled WGS sequence"/>
</dbReference>
<dbReference type="InterPro" id="IPR011664">
    <property type="entry name" value="Abi_system_AbiD/AbiF-like"/>
</dbReference>
<reference evidence="1 2" key="1">
    <citation type="submission" date="2020-08" db="EMBL/GenBank/DDBJ databases">
        <authorList>
            <person name="Liu C."/>
            <person name="Sun Q."/>
        </authorList>
    </citation>
    <scope>NUCLEOTIDE SEQUENCE [LARGE SCALE GENOMIC DNA]</scope>
    <source>
        <strain evidence="1 2">L34</strain>
    </source>
</reference>
<evidence type="ECO:0000313" key="1">
    <source>
        <dbReference type="EMBL" id="MBC6012495.1"/>
    </source>
</evidence>
<gene>
    <name evidence="1" type="ORF">H8911_07060</name>
</gene>
<dbReference type="EMBL" id="JACRWH010000026">
    <property type="protein sequence ID" value="MBC6012495.1"/>
    <property type="molecule type" value="Genomic_DNA"/>
</dbReference>
<keyword evidence="2" id="KW-1185">Reference proteome</keyword>
<evidence type="ECO:0000313" key="2">
    <source>
        <dbReference type="Proteomes" id="UP000649075"/>
    </source>
</evidence>
<accession>A0ABR7KID7</accession>